<evidence type="ECO:0000256" key="1">
    <source>
        <dbReference type="SAM" id="MobiDB-lite"/>
    </source>
</evidence>
<accession>A0A9P7XPV6</accession>
<dbReference type="OrthoDB" id="2444106at2759"/>
<reference evidence="2" key="1">
    <citation type="submission" date="2021-06" db="EMBL/GenBank/DDBJ databases">
        <title>Genome Sequence of Mortierella hyaline Strain SCG-10, a Cold-Adapted, Nitrate-Reducing Fungus Isolated from Soil in Minnesota, USA.</title>
        <authorList>
            <person name="Aldossari N."/>
        </authorList>
    </citation>
    <scope>NUCLEOTIDE SEQUENCE</scope>
    <source>
        <strain evidence="2">SCG-10</strain>
    </source>
</reference>
<feature type="region of interest" description="Disordered" evidence="1">
    <location>
        <begin position="163"/>
        <end position="216"/>
    </location>
</feature>
<dbReference type="EMBL" id="JAHRHY010000015">
    <property type="protein sequence ID" value="KAG9064033.1"/>
    <property type="molecule type" value="Genomic_DNA"/>
</dbReference>
<sequence>MLPSGPRPTLQSQTPKNYQPSEYVKGLKKIEDAINWQLPTTYFAESEPDQWLPELYYAAGYIDIGAFLEGLSILSKKRSLNLGLRAFCRDLLTHLVSQDGRAFLRCLANVKSITIQESVFQSEVILQGLKLHNQNTGPSLSSSPSAAASSAAASSAAASSAAAPSAAAPSTVSTVDDDTVTAVDIDNNDGSEKVDEGEYEGEYEGDYEGEDEEVESSRSKAYKDALCFTDEAPQMPTDIPSTNLKRLVAYAHRVLSGNDAQLHDLKDESFAKNDYDLNFLQQEVELRLAELVLCERDGSWVTKEEKVDLAVSRQVYQILHFFCVVIGSGQFENKNSETECVAYWSHVWRILFTKTCIIVNTGEIASVATRDDMHMNELLFGTVTQSGGRKTDTLVLAKEVSGGEVHYIECSVNEHKPLHVGQATLKEQSRKVVRINRSILSCTGSQKTVLFIDAHGLRGKIYGMRAIEDVYGVSAALGKVCLPSNKFEMSEFLVCQRVPSNCPRIAFSSASLSKEIEFQCLTK</sequence>
<dbReference type="AlphaFoldDB" id="A0A9P7XPV6"/>
<keyword evidence="3" id="KW-1185">Reference proteome</keyword>
<evidence type="ECO:0000313" key="3">
    <source>
        <dbReference type="Proteomes" id="UP000707451"/>
    </source>
</evidence>
<gene>
    <name evidence="2" type="ORF">KI688_004147</name>
</gene>
<feature type="compositionally biased region" description="Low complexity" evidence="1">
    <location>
        <begin position="163"/>
        <end position="184"/>
    </location>
</feature>
<organism evidence="2 3">
    <name type="scientific">Linnemannia hyalina</name>
    <dbReference type="NCBI Taxonomy" id="64524"/>
    <lineage>
        <taxon>Eukaryota</taxon>
        <taxon>Fungi</taxon>
        <taxon>Fungi incertae sedis</taxon>
        <taxon>Mucoromycota</taxon>
        <taxon>Mortierellomycotina</taxon>
        <taxon>Mortierellomycetes</taxon>
        <taxon>Mortierellales</taxon>
        <taxon>Mortierellaceae</taxon>
        <taxon>Linnemannia</taxon>
    </lineage>
</organism>
<dbReference type="Proteomes" id="UP000707451">
    <property type="component" value="Unassembled WGS sequence"/>
</dbReference>
<name>A0A9P7XPV6_9FUNG</name>
<proteinExistence type="predicted"/>
<evidence type="ECO:0000313" key="2">
    <source>
        <dbReference type="EMBL" id="KAG9064033.1"/>
    </source>
</evidence>
<protein>
    <submittedName>
        <fullName evidence="2">Uncharacterized protein</fullName>
    </submittedName>
</protein>
<feature type="compositionally biased region" description="Acidic residues" evidence="1">
    <location>
        <begin position="197"/>
        <end position="214"/>
    </location>
</feature>
<comment type="caution">
    <text evidence="2">The sequence shown here is derived from an EMBL/GenBank/DDBJ whole genome shotgun (WGS) entry which is preliminary data.</text>
</comment>